<dbReference type="Gene3D" id="1.10.760.10">
    <property type="entry name" value="Cytochrome c-like domain"/>
    <property type="match status" value="1"/>
</dbReference>
<dbReference type="Proteomes" id="UP001597297">
    <property type="component" value="Unassembled WGS sequence"/>
</dbReference>
<keyword evidence="3 4" id="KW-0408">Iron</keyword>
<evidence type="ECO:0000313" key="7">
    <source>
        <dbReference type="Proteomes" id="UP001597297"/>
    </source>
</evidence>
<dbReference type="SUPFAM" id="SSF46626">
    <property type="entry name" value="Cytochrome c"/>
    <property type="match status" value="1"/>
</dbReference>
<evidence type="ECO:0000259" key="5">
    <source>
        <dbReference type="PROSITE" id="PS51007"/>
    </source>
</evidence>
<proteinExistence type="predicted"/>
<gene>
    <name evidence="6" type="ORF">ACFSQZ_10030</name>
</gene>
<dbReference type="PROSITE" id="PS51007">
    <property type="entry name" value="CYTC"/>
    <property type="match status" value="1"/>
</dbReference>
<dbReference type="InterPro" id="IPR036909">
    <property type="entry name" value="Cyt_c-like_dom_sf"/>
</dbReference>
<feature type="domain" description="Cytochrome c" evidence="5">
    <location>
        <begin position="24"/>
        <end position="106"/>
    </location>
</feature>
<comment type="caution">
    <text evidence="6">The sequence shown here is derived from an EMBL/GenBank/DDBJ whole genome shotgun (WGS) entry which is preliminary data.</text>
</comment>
<keyword evidence="1 4" id="KW-0349">Heme</keyword>
<dbReference type="RefSeq" id="WP_377095236.1">
    <property type="nucleotide sequence ID" value="NZ_JBHSJM010000001.1"/>
</dbReference>
<keyword evidence="2 4" id="KW-0479">Metal-binding</keyword>
<evidence type="ECO:0000256" key="2">
    <source>
        <dbReference type="ARBA" id="ARBA00022723"/>
    </source>
</evidence>
<evidence type="ECO:0000256" key="4">
    <source>
        <dbReference type="PROSITE-ProRule" id="PRU00433"/>
    </source>
</evidence>
<dbReference type="InterPro" id="IPR009056">
    <property type="entry name" value="Cyt_c-like_dom"/>
</dbReference>
<evidence type="ECO:0000256" key="3">
    <source>
        <dbReference type="ARBA" id="ARBA00023004"/>
    </source>
</evidence>
<evidence type="ECO:0000256" key="1">
    <source>
        <dbReference type="ARBA" id="ARBA00022617"/>
    </source>
</evidence>
<accession>A0ABW5E391</accession>
<dbReference type="EMBL" id="JBHUJC010000028">
    <property type="protein sequence ID" value="MFD2276807.1"/>
    <property type="molecule type" value="Genomic_DNA"/>
</dbReference>
<evidence type="ECO:0000313" key="6">
    <source>
        <dbReference type="EMBL" id="MFD2276807.1"/>
    </source>
</evidence>
<protein>
    <submittedName>
        <fullName evidence="6">C-type cytochrome</fullName>
    </submittedName>
</protein>
<reference evidence="7" key="1">
    <citation type="journal article" date="2019" name="Int. J. Syst. Evol. Microbiol.">
        <title>The Global Catalogue of Microorganisms (GCM) 10K type strain sequencing project: providing services to taxonomists for standard genome sequencing and annotation.</title>
        <authorList>
            <consortium name="The Broad Institute Genomics Platform"/>
            <consortium name="The Broad Institute Genome Sequencing Center for Infectious Disease"/>
            <person name="Wu L."/>
            <person name="Ma J."/>
        </authorList>
    </citation>
    <scope>NUCLEOTIDE SEQUENCE [LARGE SCALE GENOMIC DNA]</scope>
    <source>
        <strain evidence="7">JCM 16545</strain>
    </source>
</reference>
<dbReference type="Pfam" id="PF00034">
    <property type="entry name" value="Cytochrom_C"/>
    <property type="match status" value="1"/>
</dbReference>
<sequence>MRNGRITFGLLGVMLVGGSMVHKSSAAEAPQAFKTNCIACHDMNKDLVGPALVDVARWYPKEKREEFIKWCYNPGKRNPDMAQMPAMVHIPEEELIEVHKYILEAAKGQQKIKMPRIDPYIETEVYRKRPRVERTFIPGTGPASMVIALPTSEEHNVIWDTDTCEVSYIAKGTVDNYKYWKSNGNSEANVGKQVFDVKEPLLEAEKDYVGYRLDKEGFPTLEYMVGEVKVTERFSVEGNTIVRTITADRAFTKFNKPEGAEGSKMEVSVEAKGSTIVIKYKENA</sequence>
<name>A0ABW5E391_9BACT</name>
<keyword evidence="7" id="KW-1185">Reference proteome</keyword>
<organism evidence="6 7">
    <name type="scientific">Rubritalea spongiae</name>
    <dbReference type="NCBI Taxonomy" id="430797"/>
    <lineage>
        <taxon>Bacteria</taxon>
        <taxon>Pseudomonadati</taxon>
        <taxon>Verrucomicrobiota</taxon>
        <taxon>Verrucomicrobiia</taxon>
        <taxon>Verrucomicrobiales</taxon>
        <taxon>Rubritaleaceae</taxon>
        <taxon>Rubritalea</taxon>
    </lineage>
</organism>